<proteinExistence type="predicted"/>
<evidence type="ECO:0000313" key="2">
    <source>
        <dbReference type="EMBL" id="MFC2973251.1"/>
    </source>
</evidence>
<dbReference type="Gene3D" id="1.10.443.10">
    <property type="entry name" value="Intergrase catalytic core"/>
    <property type="match status" value="1"/>
</dbReference>
<evidence type="ECO:0008006" key="4">
    <source>
        <dbReference type="Google" id="ProtNLM"/>
    </source>
</evidence>
<comment type="caution">
    <text evidence="2">The sequence shown here is derived from an EMBL/GenBank/DDBJ whole genome shotgun (WGS) entry which is preliminary data.</text>
</comment>
<dbReference type="EMBL" id="JBHRSJ010000029">
    <property type="protein sequence ID" value="MFC2973251.1"/>
    <property type="molecule type" value="Genomic_DNA"/>
</dbReference>
<organism evidence="2 3">
    <name type="scientific">Azotobacter bryophylli</name>
    <dbReference type="NCBI Taxonomy" id="1986537"/>
    <lineage>
        <taxon>Bacteria</taxon>
        <taxon>Pseudomonadati</taxon>
        <taxon>Pseudomonadota</taxon>
        <taxon>Gammaproteobacteria</taxon>
        <taxon>Pseudomonadales</taxon>
        <taxon>Pseudomonadaceae</taxon>
        <taxon>Azotobacter</taxon>
    </lineage>
</organism>
<keyword evidence="1" id="KW-0233">DNA recombination</keyword>
<protein>
    <recommendedName>
        <fullName evidence="4">Tyr recombinase domain-containing protein</fullName>
    </recommendedName>
</protein>
<reference evidence="3" key="1">
    <citation type="journal article" date="2019" name="Int. J. Syst. Evol. Microbiol.">
        <title>The Global Catalogue of Microorganisms (GCM) 10K type strain sequencing project: providing services to taxonomists for standard genome sequencing and annotation.</title>
        <authorList>
            <consortium name="The Broad Institute Genomics Platform"/>
            <consortium name="The Broad Institute Genome Sequencing Center for Infectious Disease"/>
            <person name="Wu L."/>
            <person name="Ma J."/>
        </authorList>
    </citation>
    <scope>NUCLEOTIDE SEQUENCE [LARGE SCALE GENOMIC DNA]</scope>
    <source>
        <strain evidence="3">KCTC 62195</strain>
    </source>
</reference>
<sequence>MPEVRARLKTIAGESVAPLGQWLLGKGSMREVQVEDVRELELQLGTNHTLRNMLRSVTQRLRQQIPGFPLARIAIAVERPANPINPDIYTAERLQRSHQLLQALQQGLRLDLDLIGSQERIGLLLLNAAYGGGLMDVAQLNAVLKAPLESIEWLAGIPELRLPLSIRGTDEAEYRQWFPDPATLALLIRCADDAREMKEQVQRKRGKLRCIHSFLRAAGMPEQDLPRNLTEMLHLLRMQMQLRLPQMLVNFACRQAFVSQSIRPSSWGSMFDHADLEDPAGVYGDGIRSDTAKDFDAPDWVLELCQRIRAGESIEIPLQAETQAELAGLVQSWTTSMLGGVSAYGHDIGRSTIARYARLLGPALVSQLDGMSIFALETDALEIIYESALEAQATDGKRRTLAKAIHEFHTFLQRRYSYPPISPYSLLGIGKGVTRVDARVLCEDQYQSVLQALGTCGLELRTPQLVTAARLFLILGFRLGLRRNEALKLRLRDLHLPELSTEASARIQKRHPNMRRLSSEELAGLDLPVDLLIRPHAQRGLKTQNAVRRLPLRVLLEPDELELLIDWYRQRQEEEGTNPASEYLFCIPQLRTQWISESSLLPALHGCMRAVTGSEFVHYHHLRHSCATWLLLKLMGTLSGPSPELLFRDLPRTLQWLKDDFRLRRALFSAKDGPTRRIVHIVSAILGHGSPKTTLLHYIHSLPQVMAMTWQWNSRNWLSSAYNVATIAGVSQPTMKAESSDDIPAECRSLLDIIGRIRLLKERRRTRQKASRGQAQQVENNWAIARIRRIESMLAYVSYAEQTGRQVNLDWLEFSAEDRALMLERARYIRDLGQRSRTGVPGQPAVDYKHRLQISLHADDSSHAALMPMSPKHGGRDAVAEYAQRLYELLEGPDSERAQRAIDDFVERCWATETTLRFYRDRDEDHARDYLWLLTAIGIPARSIELIIYDTGMPKTTKSYWRQQLGNIRRPISQHMPENPDVGNLHLGIRAKLELKDEARQNHHSGAALRYLLLMASIDWHDRTYPCI</sequence>
<dbReference type="SUPFAM" id="SSF56349">
    <property type="entry name" value="DNA breaking-rejoining enzymes"/>
    <property type="match status" value="1"/>
</dbReference>
<dbReference type="RefSeq" id="WP_377815053.1">
    <property type="nucleotide sequence ID" value="NZ_JBHRSJ010000029.1"/>
</dbReference>
<dbReference type="Proteomes" id="UP001595457">
    <property type="component" value="Unassembled WGS sequence"/>
</dbReference>
<evidence type="ECO:0000313" key="3">
    <source>
        <dbReference type="Proteomes" id="UP001595457"/>
    </source>
</evidence>
<accession>A0ABV7AWG5</accession>
<gene>
    <name evidence="2" type="ORF">ACFOJE_13635</name>
</gene>
<evidence type="ECO:0000256" key="1">
    <source>
        <dbReference type="ARBA" id="ARBA00023172"/>
    </source>
</evidence>
<dbReference type="InterPro" id="IPR013762">
    <property type="entry name" value="Integrase-like_cat_sf"/>
</dbReference>
<dbReference type="InterPro" id="IPR011010">
    <property type="entry name" value="DNA_brk_join_enz"/>
</dbReference>
<name>A0ABV7AWG5_9GAMM</name>
<keyword evidence="3" id="KW-1185">Reference proteome</keyword>